<evidence type="ECO:0000313" key="2">
    <source>
        <dbReference type="Proteomes" id="UP001176517"/>
    </source>
</evidence>
<comment type="caution">
    <text evidence="1">The sequence shown here is derived from an EMBL/GenBank/DDBJ whole genome shotgun (WGS) entry which is preliminary data.</text>
</comment>
<organism evidence="1 2">
    <name type="scientific">Tilletia horrida</name>
    <dbReference type="NCBI Taxonomy" id="155126"/>
    <lineage>
        <taxon>Eukaryota</taxon>
        <taxon>Fungi</taxon>
        <taxon>Dikarya</taxon>
        <taxon>Basidiomycota</taxon>
        <taxon>Ustilaginomycotina</taxon>
        <taxon>Exobasidiomycetes</taxon>
        <taxon>Tilletiales</taxon>
        <taxon>Tilletiaceae</taxon>
        <taxon>Tilletia</taxon>
    </lineage>
</organism>
<protein>
    <submittedName>
        <fullName evidence="1">Uncharacterized protein</fullName>
    </submittedName>
</protein>
<keyword evidence="2" id="KW-1185">Reference proteome</keyword>
<dbReference type="Proteomes" id="UP001176517">
    <property type="component" value="Unassembled WGS sequence"/>
</dbReference>
<sequence length="343" mass="38552">MSFTTFLTNVSEINGRLLEIGIWRTPRNLSVRFPSQETQPIRSAAVSLIRDKPTIETESAVAEARTLPSDLLQEVRSRASAKLAAHGEGRTDRENSLAYNEPGYVRHVLDEDFLKQHVWDACLRPFKVEIEQGIVHLQPGDIPSWLKVLPTEAQPQQELYRLPDAVIGISLSADEGKIVEKMHINVESDLGPTSDAVAGLDSKFLPLMICMNFANLQRPGDKLHPDSDLVVDRGCVSAYAAVVAMRKFYHGATELAQGKGKELPPAPPLLMPIFVDNYLDIWALEWVPEADRLPNKGKPYRCVKMETIHMGKNYEELTILHVWQVRQWAADLLRAYLKALTEI</sequence>
<accession>A0AAN6GMW8</accession>
<name>A0AAN6GMW8_9BASI</name>
<proteinExistence type="predicted"/>
<dbReference type="AlphaFoldDB" id="A0AAN6GMW8"/>
<evidence type="ECO:0000313" key="1">
    <source>
        <dbReference type="EMBL" id="KAK0545167.1"/>
    </source>
</evidence>
<dbReference type="EMBL" id="JAPDMZ010000244">
    <property type="protein sequence ID" value="KAK0545167.1"/>
    <property type="molecule type" value="Genomic_DNA"/>
</dbReference>
<reference evidence="1" key="1">
    <citation type="journal article" date="2023" name="PhytoFront">
        <title>Draft Genome Resources of Seven Strains of Tilletia horrida, Causal Agent of Kernel Smut of Rice.</title>
        <authorList>
            <person name="Khanal S."/>
            <person name="Antony Babu S."/>
            <person name="Zhou X.G."/>
        </authorList>
    </citation>
    <scope>NUCLEOTIDE SEQUENCE</scope>
    <source>
        <strain evidence="1">TX6</strain>
    </source>
</reference>
<gene>
    <name evidence="1" type="ORF">OC846_005781</name>
</gene>